<proteinExistence type="predicted"/>
<gene>
    <name evidence="6" type="ORF">GCM10007907_16230</name>
</gene>
<evidence type="ECO:0000313" key="6">
    <source>
        <dbReference type="EMBL" id="GLR12833.1"/>
    </source>
</evidence>
<dbReference type="SUPFAM" id="SSF46689">
    <property type="entry name" value="Homeodomain-like"/>
    <property type="match status" value="1"/>
</dbReference>
<evidence type="ECO:0000256" key="1">
    <source>
        <dbReference type="ARBA" id="ARBA00023015"/>
    </source>
</evidence>
<dbReference type="Proteomes" id="UP001156706">
    <property type="component" value="Unassembled WGS sequence"/>
</dbReference>
<evidence type="ECO:0000256" key="4">
    <source>
        <dbReference type="PROSITE-ProRule" id="PRU00335"/>
    </source>
</evidence>
<reference evidence="7" key="1">
    <citation type="journal article" date="2019" name="Int. J. Syst. Evol. Microbiol.">
        <title>The Global Catalogue of Microorganisms (GCM) 10K type strain sequencing project: providing services to taxonomists for standard genome sequencing and annotation.</title>
        <authorList>
            <consortium name="The Broad Institute Genomics Platform"/>
            <consortium name="The Broad Institute Genome Sequencing Center for Infectious Disease"/>
            <person name="Wu L."/>
            <person name="Ma J."/>
        </authorList>
    </citation>
    <scope>NUCLEOTIDE SEQUENCE [LARGE SCALE GENOMIC DNA]</scope>
    <source>
        <strain evidence="7">NBRC 110044</strain>
    </source>
</reference>
<keyword evidence="7" id="KW-1185">Reference proteome</keyword>
<comment type="caution">
    <text evidence="6">The sequence shown here is derived from an EMBL/GenBank/DDBJ whole genome shotgun (WGS) entry which is preliminary data.</text>
</comment>
<dbReference type="PRINTS" id="PR00455">
    <property type="entry name" value="HTHTETR"/>
</dbReference>
<evidence type="ECO:0000256" key="2">
    <source>
        <dbReference type="ARBA" id="ARBA00023125"/>
    </source>
</evidence>
<dbReference type="PROSITE" id="PS50977">
    <property type="entry name" value="HTH_TETR_2"/>
    <property type="match status" value="1"/>
</dbReference>
<dbReference type="Gene3D" id="1.10.357.10">
    <property type="entry name" value="Tetracycline Repressor, domain 2"/>
    <property type="match status" value="1"/>
</dbReference>
<sequence length="203" mass="22413">MSRTANKGHTTREAILDTGIALAREVGLGALTIGELAERVGMSKSGLFAHFGAKEELQLAVLRAAQARFDENVSRQAFLAPRGLARLRELYKRWLGWAASNRQPGGCLMLAAASEFDDRPGPVRDYLARQQEVWLAGLSRTVGFAVEAGELPENTDTEQFAFELFGLILSTHHHVRLLQDERYFALAQAGLERLINAAPLRKD</sequence>
<dbReference type="Gene3D" id="1.10.10.60">
    <property type="entry name" value="Homeodomain-like"/>
    <property type="match status" value="1"/>
</dbReference>
<evidence type="ECO:0000313" key="7">
    <source>
        <dbReference type="Proteomes" id="UP001156706"/>
    </source>
</evidence>
<dbReference type="EMBL" id="BSOG01000002">
    <property type="protein sequence ID" value="GLR12833.1"/>
    <property type="molecule type" value="Genomic_DNA"/>
</dbReference>
<evidence type="ECO:0000256" key="3">
    <source>
        <dbReference type="ARBA" id="ARBA00023163"/>
    </source>
</evidence>
<dbReference type="InterPro" id="IPR011075">
    <property type="entry name" value="TetR_C"/>
</dbReference>
<feature type="domain" description="HTH tetR-type" evidence="5">
    <location>
        <begin position="9"/>
        <end position="69"/>
    </location>
</feature>
<dbReference type="InterPro" id="IPR036271">
    <property type="entry name" value="Tet_transcr_reg_TetR-rel_C_sf"/>
</dbReference>
<dbReference type="InterPro" id="IPR001647">
    <property type="entry name" value="HTH_TetR"/>
</dbReference>
<dbReference type="PANTHER" id="PTHR47506:SF6">
    <property type="entry name" value="HTH-TYPE TRANSCRIPTIONAL REPRESSOR NEMR"/>
    <property type="match status" value="1"/>
</dbReference>
<dbReference type="SUPFAM" id="SSF48498">
    <property type="entry name" value="Tetracyclin repressor-like, C-terminal domain"/>
    <property type="match status" value="1"/>
</dbReference>
<dbReference type="Pfam" id="PF16925">
    <property type="entry name" value="TetR_C_13"/>
    <property type="match status" value="1"/>
</dbReference>
<dbReference type="InterPro" id="IPR009057">
    <property type="entry name" value="Homeodomain-like_sf"/>
</dbReference>
<dbReference type="Pfam" id="PF00440">
    <property type="entry name" value="TetR_N"/>
    <property type="match status" value="1"/>
</dbReference>
<dbReference type="PANTHER" id="PTHR47506">
    <property type="entry name" value="TRANSCRIPTIONAL REGULATORY PROTEIN"/>
    <property type="match status" value="1"/>
</dbReference>
<keyword evidence="3" id="KW-0804">Transcription</keyword>
<name>A0ABQ5YGM0_9NEIS</name>
<dbReference type="RefSeq" id="WP_284195967.1">
    <property type="nucleotide sequence ID" value="NZ_BSOG01000002.1"/>
</dbReference>
<keyword evidence="1" id="KW-0805">Transcription regulation</keyword>
<organism evidence="6 7">
    <name type="scientific">Chitinimonas prasina</name>
    <dbReference type="NCBI Taxonomy" id="1434937"/>
    <lineage>
        <taxon>Bacteria</taxon>
        <taxon>Pseudomonadati</taxon>
        <taxon>Pseudomonadota</taxon>
        <taxon>Betaproteobacteria</taxon>
        <taxon>Neisseriales</taxon>
        <taxon>Chitinibacteraceae</taxon>
        <taxon>Chitinimonas</taxon>
    </lineage>
</organism>
<keyword evidence="2 4" id="KW-0238">DNA-binding</keyword>
<protein>
    <submittedName>
        <fullName evidence="6">TetR family transcriptional regulator</fullName>
    </submittedName>
</protein>
<evidence type="ECO:0000259" key="5">
    <source>
        <dbReference type="PROSITE" id="PS50977"/>
    </source>
</evidence>
<accession>A0ABQ5YGM0</accession>
<feature type="DNA-binding region" description="H-T-H motif" evidence="4">
    <location>
        <begin position="32"/>
        <end position="51"/>
    </location>
</feature>